<dbReference type="RefSeq" id="WP_133289411.1">
    <property type="nucleotide sequence ID" value="NZ_SMSJ01000017.1"/>
</dbReference>
<organism evidence="1 2">
    <name type="scientific">Dankookia rubra</name>
    <dbReference type="NCBI Taxonomy" id="1442381"/>
    <lineage>
        <taxon>Bacteria</taxon>
        <taxon>Pseudomonadati</taxon>
        <taxon>Pseudomonadota</taxon>
        <taxon>Alphaproteobacteria</taxon>
        <taxon>Acetobacterales</taxon>
        <taxon>Roseomonadaceae</taxon>
        <taxon>Dankookia</taxon>
    </lineage>
</organism>
<proteinExistence type="predicted"/>
<dbReference type="EMBL" id="SMSJ01000017">
    <property type="protein sequence ID" value="TDH61832.1"/>
    <property type="molecule type" value="Genomic_DNA"/>
</dbReference>
<dbReference type="InterPro" id="IPR011008">
    <property type="entry name" value="Dimeric_a/b-barrel"/>
</dbReference>
<sequence length="103" mass="11467">MTTTWLMVRAVLADAADIPRFDAWYAAEHLPDAKRAFGALRARCCWSRTDARVHCAFYEFPDAPAAEAAIASPALRALVAEFDRVWGTRVTRTRELLELAGEA</sequence>
<reference evidence="1 2" key="1">
    <citation type="journal article" date="2016" name="J. Microbiol.">
        <title>Dankookia rubra gen. nov., sp. nov., an alphaproteobacterium isolated from sediment of a shallow stream.</title>
        <authorList>
            <person name="Kim W.H."/>
            <person name="Kim D.H."/>
            <person name="Kang K."/>
            <person name="Ahn T.Y."/>
        </authorList>
    </citation>
    <scope>NUCLEOTIDE SEQUENCE [LARGE SCALE GENOMIC DNA]</scope>
    <source>
        <strain evidence="1 2">JCM30602</strain>
    </source>
</reference>
<dbReference type="OrthoDB" id="7272296at2"/>
<keyword evidence="2" id="KW-1185">Reference proteome</keyword>
<evidence type="ECO:0000313" key="2">
    <source>
        <dbReference type="Proteomes" id="UP000295096"/>
    </source>
</evidence>
<name>A0A4R5QF20_9PROT</name>
<comment type="caution">
    <text evidence="1">The sequence shown here is derived from an EMBL/GenBank/DDBJ whole genome shotgun (WGS) entry which is preliminary data.</text>
</comment>
<dbReference type="AlphaFoldDB" id="A0A4R5QF20"/>
<protein>
    <recommendedName>
        <fullName evidence="3">DUF4286 family protein</fullName>
    </recommendedName>
</protein>
<dbReference type="SUPFAM" id="SSF54909">
    <property type="entry name" value="Dimeric alpha+beta barrel"/>
    <property type="match status" value="1"/>
</dbReference>
<evidence type="ECO:0008006" key="3">
    <source>
        <dbReference type="Google" id="ProtNLM"/>
    </source>
</evidence>
<accession>A0A4R5QF20</accession>
<evidence type="ECO:0000313" key="1">
    <source>
        <dbReference type="EMBL" id="TDH61832.1"/>
    </source>
</evidence>
<gene>
    <name evidence="1" type="ORF">E2C06_14965</name>
</gene>
<dbReference type="Proteomes" id="UP000295096">
    <property type="component" value="Unassembled WGS sequence"/>
</dbReference>